<dbReference type="RefSeq" id="WP_058874971.1">
    <property type="nucleotide sequence ID" value="NZ_LQBK01000038.1"/>
</dbReference>
<dbReference type="AlphaFoldDB" id="A0A0W8I4U0"/>
<dbReference type="Proteomes" id="UP000053512">
    <property type="component" value="Unassembled WGS sequence"/>
</dbReference>
<gene>
    <name evidence="2" type="ORF">AVL61_12005</name>
</gene>
<evidence type="ECO:0000313" key="3">
    <source>
        <dbReference type="Proteomes" id="UP000053512"/>
    </source>
</evidence>
<keyword evidence="1" id="KW-1133">Transmembrane helix</keyword>
<protein>
    <submittedName>
        <fullName evidence="2">Uncharacterized protein</fullName>
    </submittedName>
</protein>
<reference evidence="3" key="1">
    <citation type="submission" date="2015-12" db="EMBL/GenBank/DDBJ databases">
        <authorList>
            <person name="Nair G.R."/>
            <person name="Kaur G."/>
            <person name="Mayilraj S."/>
        </authorList>
    </citation>
    <scope>NUCLEOTIDE SEQUENCE [LARGE SCALE GENOMIC DNA]</scope>
    <source>
        <strain evidence="3">CD08_4</strain>
    </source>
</reference>
<name>A0A0W8I4U0_KOCRO</name>
<evidence type="ECO:0000256" key="1">
    <source>
        <dbReference type="SAM" id="Phobius"/>
    </source>
</evidence>
<accession>A0A0W8I4U0</accession>
<comment type="caution">
    <text evidence="2">The sequence shown here is derived from an EMBL/GenBank/DDBJ whole genome shotgun (WGS) entry which is preliminary data.</text>
</comment>
<keyword evidence="1" id="KW-0812">Transmembrane</keyword>
<sequence>MTEERQWPQRVWFADVLTDTLSIFVIVVVGLLYGWGAAVLVGLVVVPLGLWWRLGPFWSREQRSRIRRRAQQRAGDRQV</sequence>
<organism evidence="2 3">
    <name type="scientific">Kocuria rosea subsp. polaris</name>
    <dbReference type="NCBI Taxonomy" id="136273"/>
    <lineage>
        <taxon>Bacteria</taxon>
        <taxon>Bacillati</taxon>
        <taxon>Actinomycetota</taxon>
        <taxon>Actinomycetes</taxon>
        <taxon>Micrococcales</taxon>
        <taxon>Micrococcaceae</taxon>
        <taxon>Kocuria</taxon>
    </lineage>
</organism>
<feature type="transmembrane region" description="Helical" evidence="1">
    <location>
        <begin position="12"/>
        <end position="33"/>
    </location>
</feature>
<dbReference type="EMBL" id="LQBK01000038">
    <property type="protein sequence ID" value="KUG52941.1"/>
    <property type="molecule type" value="Genomic_DNA"/>
</dbReference>
<proteinExistence type="predicted"/>
<keyword evidence="1" id="KW-0472">Membrane</keyword>
<evidence type="ECO:0000313" key="2">
    <source>
        <dbReference type="EMBL" id="KUG52941.1"/>
    </source>
</evidence>